<accession>A0A094WJM7</accession>
<dbReference type="PANTHER" id="PTHR21310">
    <property type="entry name" value="AMINOGLYCOSIDE PHOSPHOTRANSFERASE-RELATED-RELATED"/>
    <property type="match status" value="1"/>
</dbReference>
<dbReference type="InterPro" id="IPR002575">
    <property type="entry name" value="Aminoglycoside_PTrfase"/>
</dbReference>
<dbReference type="SUPFAM" id="SSF56112">
    <property type="entry name" value="Protein kinase-like (PK-like)"/>
    <property type="match status" value="1"/>
</dbReference>
<dbReference type="EMBL" id="JALP01000209">
    <property type="protein sequence ID" value="THG89630.1"/>
    <property type="molecule type" value="Genomic_DNA"/>
</dbReference>
<dbReference type="STRING" id="1218173.BALCAV_0206805"/>
<dbReference type="Proteomes" id="UP000297014">
    <property type="component" value="Unassembled WGS sequence"/>
</dbReference>
<dbReference type="AlphaFoldDB" id="A0A094WJM7"/>
<evidence type="ECO:0000313" key="2">
    <source>
        <dbReference type="EMBL" id="KGA97984.1"/>
    </source>
</evidence>
<dbReference type="OrthoDB" id="2801014at2"/>
<reference evidence="2 4" key="1">
    <citation type="journal article" date="2014" name="Genome Announc.">
        <title>Draft Genome Sequence of Bacillus alcalophilus AV1934, a Classic Alkaliphile Isolated from Human Feces in 1934.</title>
        <authorList>
            <person name="Attie O."/>
            <person name="Jayaprakash A."/>
            <person name="Shah H."/>
            <person name="Paulsen I.T."/>
            <person name="Morino M."/>
            <person name="Takahashi Y."/>
            <person name="Narumi I."/>
            <person name="Sachidanandam R."/>
            <person name="Satoh K."/>
            <person name="Ito M."/>
            <person name="Krulwich T.A."/>
        </authorList>
    </citation>
    <scope>NUCLEOTIDE SEQUENCE [LARGE SCALE GENOMIC DNA]</scope>
    <source>
        <strain evidence="2 4">AV1934</strain>
    </source>
</reference>
<dbReference type="Proteomes" id="UP000002754">
    <property type="component" value="Unassembled WGS sequence"/>
</dbReference>
<organism evidence="2 4">
    <name type="scientific">Alkalihalobacillus alcalophilus ATCC 27647 = CGMCC 1.3604</name>
    <dbReference type="NCBI Taxonomy" id="1218173"/>
    <lineage>
        <taxon>Bacteria</taxon>
        <taxon>Bacillati</taxon>
        <taxon>Bacillota</taxon>
        <taxon>Bacilli</taxon>
        <taxon>Bacillales</taxon>
        <taxon>Bacillaceae</taxon>
        <taxon>Alkalihalobacillus</taxon>
    </lineage>
</organism>
<dbReference type="Gene3D" id="3.90.1200.10">
    <property type="match status" value="1"/>
</dbReference>
<evidence type="ECO:0000259" key="1">
    <source>
        <dbReference type="Pfam" id="PF01636"/>
    </source>
</evidence>
<proteinExistence type="predicted"/>
<sequence>MTTKIIFGSNKLGELNESIIEQMLERFHLGKFVSGERTNIGAMGQTMFIQSTKGEYVLKGNPLFPGQFEEERFYIENLAQKTMLALPTPYIIDFEEDLIGWSYVLMPRKKGTHLNEIQEQLLVEGERQIVTEVAKVLAVMHQWKTPIFGEYQPVSAEIQPFASSYFQWLKARILHWLEDAKKYSTITELDEQFTLDLIEQAKSAFDSLKEAEFVMGDFKVGNFVVDKIDGQWKVSGIFDFTNAYFADGSNDLVKMFLYYIEKEKQSLVHELFRVYVQLTQKNREQMKNRLTIHMLHQRVLDWGCFKAMGAVTWDDNLSFSEWVQPYIAVIKEL</sequence>
<dbReference type="Pfam" id="PF01636">
    <property type="entry name" value="APH"/>
    <property type="match status" value="1"/>
</dbReference>
<comment type="caution">
    <text evidence="2">The sequence shown here is derived from an EMBL/GenBank/DDBJ whole genome shotgun (WGS) entry which is preliminary data.</text>
</comment>
<protein>
    <recommendedName>
        <fullName evidence="1">Aminoglycoside phosphotransferase domain-containing protein</fullName>
    </recommendedName>
</protein>
<evidence type="ECO:0000313" key="5">
    <source>
        <dbReference type="Proteomes" id="UP000297014"/>
    </source>
</evidence>
<dbReference type="InterPro" id="IPR051678">
    <property type="entry name" value="AGP_Transferase"/>
</dbReference>
<keyword evidence="4" id="KW-1185">Reference proteome</keyword>
<dbReference type="RefSeq" id="WP_003322822.1">
    <property type="nucleotide sequence ID" value="NZ_ALPT02000017.1"/>
</dbReference>
<evidence type="ECO:0000313" key="3">
    <source>
        <dbReference type="EMBL" id="THG89630.1"/>
    </source>
</evidence>
<name>A0A094WJM7_ALKAL</name>
<dbReference type="eggNOG" id="COG3173">
    <property type="taxonomic scope" value="Bacteria"/>
</dbReference>
<feature type="domain" description="Aminoglycoside phosphotransferase" evidence="1">
    <location>
        <begin position="41"/>
        <end position="276"/>
    </location>
</feature>
<gene>
    <name evidence="3" type="ORF">AJ85_16085</name>
    <name evidence="2" type="ORF">BALCAV_0206805</name>
</gene>
<evidence type="ECO:0000313" key="4">
    <source>
        <dbReference type="Proteomes" id="UP000002754"/>
    </source>
</evidence>
<dbReference type="InterPro" id="IPR011009">
    <property type="entry name" value="Kinase-like_dom_sf"/>
</dbReference>
<reference evidence="3 5" key="2">
    <citation type="submission" date="2014-01" db="EMBL/GenBank/DDBJ databases">
        <title>Draft genome sequencing of Bacillus alcalophilus CGMCC 1.3604.</title>
        <authorList>
            <person name="Yang J."/>
            <person name="Diao L."/>
            <person name="Yang S."/>
        </authorList>
    </citation>
    <scope>NUCLEOTIDE SEQUENCE [LARGE SCALE GENOMIC DNA]</scope>
    <source>
        <strain evidence="3 5">CGMCC 1.3604</strain>
    </source>
</reference>
<dbReference type="EMBL" id="ALPT02000017">
    <property type="protein sequence ID" value="KGA97984.1"/>
    <property type="molecule type" value="Genomic_DNA"/>
</dbReference>
<dbReference type="Gene3D" id="3.30.200.150">
    <property type="match status" value="1"/>
</dbReference>